<dbReference type="Proteomes" id="UP001500467">
    <property type="component" value="Unassembled WGS sequence"/>
</dbReference>
<evidence type="ECO:0008006" key="4">
    <source>
        <dbReference type="Google" id="ProtNLM"/>
    </source>
</evidence>
<evidence type="ECO:0000313" key="3">
    <source>
        <dbReference type="Proteomes" id="UP001500467"/>
    </source>
</evidence>
<organism evidence="2 3">
    <name type="scientific">Prauserella alba</name>
    <dbReference type="NCBI Taxonomy" id="176898"/>
    <lineage>
        <taxon>Bacteria</taxon>
        <taxon>Bacillati</taxon>
        <taxon>Actinomycetota</taxon>
        <taxon>Actinomycetes</taxon>
        <taxon>Pseudonocardiales</taxon>
        <taxon>Pseudonocardiaceae</taxon>
        <taxon>Prauserella</taxon>
    </lineage>
</organism>
<keyword evidence="3" id="KW-1185">Reference proteome</keyword>
<feature type="compositionally biased region" description="Low complexity" evidence="1">
    <location>
        <begin position="81"/>
        <end position="101"/>
    </location>
</feature>
<gene>
    <name evidence="2" type="ORF">GCM10009675_49760</name>
</gene>
<name>A0ABP4GCM3_9PSEU</name>
<accession>A0ABP4GCM3</accession>
<evidence type="ECO:0000313" key="2">
    <source>
        <dbReference type="EMBL" id="GAA1220966.1"/>
    </source>
</evidence>
<sequence length="122" mass="11934">MQDSPAEMQGGVTDALHSESVVEVDGGYETRLTQTGSVTSAGADSVTVRSADDHTETYTIDADTAVTGGSEDAGELAEGSTVTVTATVEENTAVATTIGNGRSRGGPSQGGDGGTSGAAPPG</sequence>
<proteinExistence type="predicted"/>
<comment type="caution">
    <text evidence="2">The sequence shown here is derived from an EMBL/GenBank/DDBJ whole genome shotgun (WGS) entry which is preliminary data.</text>
</comment>
<feature type="region of interest" description="Disordered" evidence="1">
    <location>
        <begin position="33"/>
        <end position="122"/>
    </location>
</feature>
<dbReference type="EMBL" id="BAAALM010000020">
    <property type="protein sequence ID" value="GAA1220966.1"/>
    <property type="molecule type" value="Genomic_DNA"/>
</dbReference>
<evidence type="ECO:0000256" key="1">
    <source>
        <dbReference type="SAM" id="MobiDB-lite"/>
    </source>
</evidence>
<protein>
    <recommendedName>
        <fullName evidence="4">DUF5666 domain-containing protein</fullName>
    </recommendedName>
</protein>
<feature type="compositionally biased region" description="Polar residues" evidence="1">
    <location>
        <begin position="33"/>
        <end position="42"/>
    </location>
</feature>
<reference evidence="3" key="1">
    <citation type="journal article" date="2019" name="Int. J. Syst. Evol. Microbiol.">
        <title>The Global Catalogue of Microorganisms (GCM) 10K type strain sequencing project: providing services to taxonomists for standard genome sequencing and annotation.</title>
        <authorList>
            <consortium name="The Broad Institute Genomics Platform"/>
            <consortium name="The Broad Institute Genome Sequencing Center for Infectious Disease"/>
            <person name="Wu L."/>
            <person name="Ma J."/>
        </authorList>
    </citation>
    <scope>NUCLEOTIDE SEQUENCE [LARGE SCALE GENOMIC DNA]</scope>
    <source>
        <strain evidence="3">JCM 13022</strain>
    </source>
</reference>
<feature type="compositionally biased region" description="Gly residues" evidence="1">
    <location>
        <begin position="102"/>
        <end position="116"/>
    </location>
</feature>